<dbReference type="GO" id="GO:0016989">
    <property type="term" value="F:sigma factor antagonist activity"/>
    <property type="evidence" value="ECO:0007669"/>
    <property type="project" value="TreeGrafter"/>
</dbReference>
<dbReference type="PIRSF" id="PIRSF018266">
    <property type="entry name" value="FecR"/>
    <property type="match status" value="1"/>
</dbReference>
<dbReference type="RefSeq" id="WP_061562016.1">
    <property type="nucleotide sequence ID" value="NZ_CALEBV010000166.1"/>
</dbReference>
<dbReference type="InterPro" id="IPR006860">
    <property type="entry name" value="FecR"/>
</dbReference>
<evidence type="ECO:0000313" key="2">
    <source>
        <dbReference type="Proteomes" id="UP000077748"/>
    </source>
</evidence>
<dbReference type="STRING" id="53408.A9C11_12500"/>
<dbReference type="InterPro" id="IPR012373">
    <property type="entry name" value="Ferrdict_sens_TM"/>
</dbReference>
<protein>
    <submittedName>
        <fullName evidence="1">Iron dicitrate transport regulator FecR</fullName>
    </submittedName>
</protein>
<dbReference type="EMBL" id="CP015878">
    <property type="protein sequence ID" value="ANI14756.1"/>
    <property type="molecule type" value="Genomic_DNA"/>
</dbReference>
<evidence type="ECO:0000313" key="1">
    <source>
        <dbReference type="EMBL" id="ANI14756.1"/>
    </source>
</evidence>
<organism evidence="1 2">
    <name type="scientific">Pseudomonas citronellolis</name>
    <dbReference type="NCBI Taxonomy" id="53408"/>
    <lineage>
        <taxon>Bacteria</taxon>
        <taxon>Pseudomonadati</taxon>
        <taxon>Pseudomonadota</taxon>
        <taxon>Gammaproteobacteria</taxon>
        <taxon>Pseudomonadales</taxon>
        <taxon>Pseudomonadaceae</taxon>
        <taxon>Pseudomonas</taxon>
    </lineage>
</organism>
<gene>
    <name evidence="1" type="ORF">A9C11_12500</name>
</gene>
<dbReference type="GeneID" id="72996724"/>
<dbReference type="Gene3D" id="2.60.120.1440">
    <property type="match status" value="1"/>
</dbReference>
<proteinExistence type="predicted"/>
<dbReference type="KEGG" id="pcq:PcP3B5_36630"/>
<dbReference type="PANTHER" id="PTHR30273">
    <property type="entry name" value="PERIPLASMIC SIGNAL SENSOR AND SIGMA FACTOR ACTIVATOR FECR-RELATED"/>
    <property type="match status" value="1"/>
</dbReference>
<reference evidence="1 2" key="1">
    <citation type="submission" date="2016-05" db="EMBL/GenBank/DDBJ databases">
        <title>Genome Sequence of Pseudomonas citronellolis Strain SJTE-3, an Estrogens and Persistent Organic Pollutants degradation strain.</title>
        <authorList>
            <person name="Liang R."/>
        </authorList>
    </citation>
    <scope>NUCLEOTIDE SEQUENCE [LARGE SCALE GENOMIC DNA]</scope>
    <source>
        <strain evidence="1 2">SJTE-3</strain>
    </source>
</reference>
<dbReference type="PANTHER" id="PTHR30273:SF2">
    <property type="entry name" value="PROTEIN FECR"/>
    <property type="match status" value="1"/>
</dbReference>
<name>A0A127MV15_9PSED</name>
<dbReference type="Pfam" id="PF16220">
    <property type="entry name" value="DUF4880"/>
    <property type="match status" value="1"/>
</dbReference>
<dbReference type="InterPro" id="IPR032623">
    <property type="entry name" value="FecR_N"/>
</dbReference>
<accession>A0A127MV15</accession>
<dbReference type="AlphaFoldDB" id="A0A127MV15"/>
<dbReference type="Pfam" id="PF04773">
    <property type="entry name" value="FecR"/>
    <property type="match status" value="1"/>
</dbReference>
<dbReference type="Proteomes" id="UP000077748">
    <property type="component" value="Chromosome"/>
</dbReference>
<sequence length="317" mass="35291">MSAQPIDRDIARQAARWYVRLQGPRVSEAQRRDCERWRAADPEHERAWQLAEGFNRRLGLIPPQLGLETLDRSHAATRRQALKLLALLLATAPAALLIRRTQSWQQLNADVRSGVGEQRQMSLADGTQIHLNTDSAVDVAFDGASRRVRLVAGEVLIITAKDPAGRPFIVETAQGEIEPIGTRFLVRQWPEDSQVAVLEGAVKLNSRAGESQLLKAGEQARFNARHVGGVEPLDVRIADWTRGVIKAERMSLASFAAELGRYRPGLLRCDPEVAQLEVSGAFQLHDTDQALHALTQVLPVEIRYRTRYWVTIAPLSS</sequence>